<sequence length="265" mass="30367">MKVPPAPPQCCRLPPIAATDGGSAGGTLCHIAARPAHDRSQQVKSHLLACKYENLSRKSSTPAKRLPMVFKCRRALRENRRKNDKEKETDFFLNPANMNSWLWELRQPTNMTEVGMAERELEGDRVQWACAEAEKRLSSTSGQGDLGPGFVERARETAYMWKQLLDQGRTHLELAGFKIALEPDFNLVIYVERERKSHVLFLSALVDAHTDIIQYYLRWLTFILPHYGTNMDVELWNKRTEARGKIGLIEHTWYLFTGLVKLRAS</sequence>
<organism evidence="1 2">
    <name type="scientific">Mycena pura</name>
    <dbReference type="NCBI Taxonomy" id="153505"/>
    <lineage>
        <taxon>Eukaryota</taxon>
        <taxon>Fungi</taxon>
        <taxon>Dikarya</taxon>
        <taxon>Basidiomycota</taxon>
        <taxon>Agaricomycotina</taxon>
        <taxon>Agaricomycetes</taxon>
        <taxon>Agaricomycetidae</taxon>
        <taxon>Agaricales</taxon>
        <taxon>Marasmiineae</taxon>
        <taxon>Mycenaceae</taxon>
        <taxon>Mycena</taxon>
    </lineage>
</organism>
<dbReference type="Proteomes" id="UP001219525">
    <property type="component" value="Unassembled WGS sequence"/>
</dbReference>
<reference evidence="1" key="1">
    <citation type="submission" date="2023-03" db="EMBL/GenBank/DDBJ databases">
        <title>Massive genome expansion in bonnet fungi (Mycena s.s.) driven by repeated elements and novel gene families across ecological guilds.</title>
        <authorList>
            <consortium name="Lawrence Berkeley National Laboratory"/>
            <person name="Harder C.B."/>
            <person name="Miyauchi S."/>
            <person name="Viragh M."/>
            <person name="Kuo A."/>
            <person name="Thoen E."/>
            <person name="Andreopoulos B."/>
            <person name="Lu D."/>
            <person name="Skrede I."/>
            <person name="Drula E."/>
            <person name="Henrissat B."/>
            <person name="Morin E."/>
            <person name="Kohler A."/>
            <person name="Barry K."/>
            <person name="LaButti K."/>
            <person name="Morin E."/>
            <person name="Salamov A."/>
            <person name="Lipzen A."/>
            <person name="Mereny Z."/>
            <person name="Hegedus B."/>
            <person name="Baldrian P."/>
            <person name="Stursova M."/>
            <person name="Weitz H."/>
            <person name="Taylor A."/>
            <person name="Grigoriev I.V."/>
            <person name="Nagy L.G."/>
            <person name="Martin F."/>
            <person name="Kauserud H."/>
        </authorList>
    </citation>
    <scope>NUCLEOTIDE SEQUENCE</scope>
    <source>
        <strain evidence="1">9144</strain>
    </source>
</reference>
<dbReference type="AlphaFoldDB" id="A0AAD6Y1P8"/>
<keyword evidence="2" id="KW-1185">Reference proteome</keyword>
<dbReference type="EMBL" id="JARJCW010000119">
    <property type="protein sequence ID" value="KAJ7192524.1"/>
    <property type="molecule type" value="Genomic_DNA"/>
</dbReference>
<gene>
    <name evidence="1" type="ORF">GGX14DRAFT_406322</name>
</gene>
<evidence type="ECO:0000313" key="2">
    <source>
        <dbReference type="Proteomes" id="UP001219525"/>
    </source>
</evidence>
<evidence type="ECO:0000313" key="1">
    <source>
        <dbReference type="EMBL" id="KAJ7192524.1"/>
    </source>
</evidence>
<proteinExistence type="predicted"/>
<accession>A0AAD6Y1P8</accession>
<name>A0AAD6Y1P8_9AGAR</name>
<comment type="caution">
    <text evidence="1">The sequence shown here is derived from an EMBL/GenBank/DDBJ whole genome shotgun (WGS) entry which is preliminary data.</text>
</comment>
<protein>
    <submittedName>
        <fullName evidence="1">Uncharacterized protein</fullName>
    </submittedName>
</protein>